<dbReference type="NCBIfam" id="TIGR00194">
    <property type="entry name" value="uvrC"/>
    <property type="match status" value="1"/>
</dbReference>
<keyword evidence="1 7" id="KW-0963">Cytoplasm</keyword>
<comment type="similarity">
    <text evidence="7">Belongs to the UvrC family.</text>
</comment>
<dbReference type="FunFam" id="3.30.420.340:FF:000002">
    <property type="entry name" value="UvrABC system protein C"/>
    <property type="match status" value="1"/>
</dbReference>
<proteinExistence type="inferred from homology"/>
<dbReference type="PANTHER" id="PTHR30562">
    <property type="entry name" value="UVRC/OXIDOREDUCTASE"/>
    <property type="match status" value="1"/>
</dbReference>
<dbReference type="SUPFAM" id="SSF82771">
    <property type="entry name" value="GIY-YIG endonuclease"/>
    <property type="match status" value="1"/>
</dbReference>
<evidence type="ECO:0000256" key="4">
    <source>
        <dbReference type="ARBA" id="ARBA00022881"/>
    </source>
</evidence>
<dbReference type="SUPFAM" id="SSF47781">
    <property type="entry name" value="RuvA domain 2-like"/>
    <property type="match status" value="1"/>
</dbReference>
<dbReference type="GO" id="GO:0009380">
    <property type="term" value="C:excinuclease repair complex"/>
    <property type="evidence" value="ECO:0007669"/>
    <property type="project" value="InterPro"/>
</dbReference>
<dbReference type="Pfam" id="PF08459">
    <property type="entry name" value="UvrC_RNaseH_dom"/>
    <property type="match status" value="1"/>
</dbReference>
<evidence type="ECO:0000256" key="2">
    <source>
        <dbReference type="ARBA" id="ARBA00022763"/>
    </source>
</evidence>
<dbReference type="HAMAP" id="MF_00203">
    <property type="entry name" value="UvrC"/>
    <property type="match status" value="1"/>
</dbReference>
<dbReference type="InterPro" id="IPR047296">
    <property type="entry name" value="GIY-YIG_UvrC_Cho"/>
</dbReference>
<comment type="caution">
    <text evidence="8">The sequence shown here is derived from an EMBL/GenBank/DDBJ whole genome shotgun (WGS) entry which is preliminary data.</text>
</comment>
<protein>
    <recommendedName>
        <fullName evidence="7">UvrABC system protein C</fullName>
        <shortName evidence="7">Protein UvrC</shortName>
    </recommendedName>
    <alternativeName>
        <fullName evidence="7">Excinuclease ABC subunit C</fullName>
    </alternativeName>
</protein>
<keyword evidence="3 7" id="KW-0228">DNA excision</keyword>
<dbReference type="PANTHER" id="PTHR30562:SF1">
    <property type="entry name" value="UVRABC SYSTEM PROTEIN C"/>
    <property type="match status" value="1"/>
</dbReference>
<dbReference type="CDD" id="cd10434">
    <property type="entry name" value="GIY-YIG_UvrC_Cho"/>
    <property type="match status" value="1"/>
</dbReference>
<dbReference type="Pfam" id="PF22920">
    <property type="entry name" value="UvrC_RNaseH"/>
    <property type="match status" value="1"/>
</dbReference>
<keyword evidence="6 7" id="KW-0742">SOS response</keyword>
<dbReference type="InterPro" id="IPR010994">
    <property type="entry name" value="RuvA_2-like"/>
</dbReference>
<dbReference type="GO" id="GO:0009381">
    <property type="term" value="F:excinuclease ABC activity"/>
    <property type="evidence" value="ECO:0007669"/>
    <property type="project" value="UniProtKB-UniRule"/>
</dbReference>
<evidence type="ECO:0000313" key="8">
    <source>
        <dbReference type="EMBL" id="TCO96320.1"/>
    </source>
</evidence>
<dbReference type="InterPro" id="IPR035901">
    <property type="entry name" value="GIY-YIG_endonuc_sf"/>
</dbReference>
<dbReference type="InterPro" id="IPR004791">
    <property type="entry name" value="UvrC"/>
</dbReference>
<sequence>MIDPRASLQQDREARGEALRLIVSNLPESPGIYQYLDAGGTVIYVGKAKNLKRRVSSYFNREHEPGKTRVLVSKIADIRYIVVNTEEDALLLENNLIKKYKPRYNVLLKDDKTYPSICMQNEYFPRVFKTRKIIRNGSSYYGPYSHVPSMYAVLDLIKHLYPLRTCNLNLSPENIRAGKFNVCLEYHIKNCAGPCIGRQSHEEYMKNIDEIKEILKGNTQEVERMMLRQMQELAAEMRFEEAQKVKEKYLLIESYRAKSEVVSNVLHNIDVFSIEEDGDGKSAYINYLHITNGAINQAFTFEYKKRLNETKEELLCLGIIEMRERYKSLSHEIIVPFEPDMELKDVTFTVPQRGDKKKLLELSTLNVKQYKADRLKQSEKLNPEQRTVRLLKEIQQELHLERLPMRIECFDNSNIQGSDPVAGCVVFVKGKPSKKDYRKYNIKTVEGPDDYASMKEVVRRRYRRAIEENTPLPDLLITDGGKGQMSAVKEVTDELRLNIPIAGLAKDGKHRTSELLYGFPPQTIGLKQNSPLFRLLTQIQDEVHRFAITFHRDKRSKRQIASALDEIKGIGEKTKSALLKHFKSVKRIREASHEELAAVAGKAKADIIRKHFEDTID</sequence>
<keyword evidence="5 7" id="KW-0234">DNA repair</keyword>
<dbReference type="KEGG" id="bhf:C3V43_09660"/>
<dbReference type="GO" id="GO:0009432">
    <property type="term" value="P:SOS response"/>
    <property type="evidence" value="ECO:0007669"/>
    <property type="project" value="UniProtKB-UniRule"/>
</dbReference>
<comment type="subunit">
    <text evidence="7">Interacts with UvrB in an incision complex.</text>
</comment>
<dbReference type="InterPro" id="IPR001162">
    <property type="entry name" value="UvrC_RNase_H_dom"/>
</dbReference>
<evidence type="ECO:0000256" key="3">
    <source>
        <dbReference type="ARBA" id="ARBA00022769"/>
    </source>
</evidence>
<dbReference type="PROSITE" id="PS50165">
    <property type="entry name" value="UVRC"/>
    <property type="match status" value="1"/>
</dbReference>
<name>A0A2R3MSQ1_9BACE</name>
<dbReference type="GO" id="GO:0005737">
    <property type="term" value="C:cytoplasm"/>
    <property type="evidence" value="ECO:0007669"/>
    <property type="project" value="UniProtKB-SubCell"/>
</dbReference>
<comment type="subcellular location">
    <subcellularLocation>
        <location evidence="7">Cytoplasm</location>
    </subcellularLocation>
</comment>
<keyword evidence="2 7" id="KW-0227">DNA damage</keyword>
<gene>
    <name evidence="7" type="primary">uvrC</name>
    <name evidence="8" type="ORF">EV202_10191</name>
</gene>
<dbReference type="SUPFAM" id="SSF46600">
    <property type="entry name" value="C-terminal UvrC-binding domain of UvrB"/>
    <property type="match status" value="1"/>
</dbReference>
<reference evidence="8 9" key="1">
    <citation type="submission" date="2019-03" db="EMBL/GenBank/DDBJ databases">
        <title>Genomic Encyclopedia of Type Strains, Phase IV (KMG-IV): sequencing the most valuable type-strain genomes for metagenomic binning, comparative biology and taxonomic classification.</title>
        <authorList>
            <person name="Goeker M."/>
        </authorList>
    </citation>
    <scope>NUCLEOTIDE SEQUENCE [LARGE SCALE GENOMIC DNA]</scope>
    <source>
        <strain evidence="8 9">DSM 23917</strain>
    </source>
</reference>
<evidence type="ECO:0000256" key="7">
    <source>
        <dbReference type="HAMAP-Rule" id="MF_00203"/>
    </source>
</evidence>
<keyword evidence="4 7" id="KW-0267">Excision nuclease</keyword>
<evidence type="ECO:0000256" key="5">
    <source>
        <dbReference type="ARBA" id="ARBA00023204"/>
    </source>
</evidence>
<dbReference type="InterPro" id="IPR038476">
    <property type="entry name" value="UvrC_RNase_H_dom_sf"/>
</dbReference>
<comment type="function">
    <text evidence="7">The UvrABC repair system catalyzes the recognition and processing of DNA lesions. UvrC both incises the 5' and 3' sides of the lesion. The N-terminal half is responsible for the 3' incision and the C-terminal half is responsible for the 5' incision.</text>
</comment>
<dbReference type="Gene3D" id="1.10.150.20">
    <property type="entry name" value="5' to 3' exonuclease, C-terminal subdomain"/>
    <property type="match status" value="1"/>
</dbReference>
<dbReference type="InterPro" id="IPR050066">
    <property type="entry name" value="UvrABC_protein_C"/>
</dbReference>
<dbReference type="Gene3D" id="3.40.1440.10">
    <property type="entry name" value="GIY-YIG endonuclease"/>
    <property type="match status" value="1"/>
</dbReference>
<dbReference type="Pfam" id="PF14520">
    <property type="entry name" value="HHH_5"/>
    <property type="match status" value="1"/>
</dbReference>
<dbReference type="GO" id="GO:0003677">
    <property type="term" value="F:DNA binding"/>
    <property type="evidence" value="ECO:0007669"/>
    <property type="project" value="UniProtKB-UniRule"/>
</dbReference>
<dbReference type="AlphaFoldDB" id="A0A2R3MSQ1"/>
<dbReference type="GO" id="GO:0006289">
    <property type="term" value="P:nucleotide-excision repair"/>
    <property type="evidence" value="ECO:0007669"/>
    <property type="project" value="UniProtKB-UniRule"/>
</dbReference>
<evidence type="ECO:0000313" key="9">
    <source>
        <dbReference type="Proteomes" id="UP000295600"/>
    </source>
</evidence>
<evidence type="ECO:0000256" key="6">
    <source>
        <dbReference type="ARBA" id="ARBA00023236"/>
    </source>
</evidence>
<dbReference type="EMBL" id="SLXB01000001">
    <property type="protein sequence ID" value="TCO96320.1"/>
    <property type="molecule type" value="Genomic_DNA"/>
</dbReference>
<dbReference type="PROSITE" id="PS50164">
    <property type="entry name" value="GIY_YIG"/>
    <property type="match status" value="1"/>
</dbReference>
<dbReference type="InterPro" id="IPR000305">
    <property type="entry name" value="GIY-YIG_endonuc"/>
</dbReference>
<dbReference type="Proteomes" id="UP000295600">
    <property type="component" value="Unassembled WGS sequence"/>
</dbReference>
<dbReference type="Gene3D" id="3.30.420.340">
    <property type="entry name" value="UvrC, RNAse H endonuclease domain"/>
    <property type="match status" value="1"/>
</dbReference>
<dbReference type="InterPro" id="IPR036876">
    <property type="entry name" value="UVR_dom_sf"/>
</dbReference>
<dbReference type="FunFam" id="3.40.1440.10:FF:000001">
    <property type="entry name" value="UvrABC system protein C"/>
    <property type="match status" value="1"/>
</dbReference>
<dbReference type="RefSeq" id="WP_106069628.1">
    <property type="nucleotide sequence ID" value="NZ_CP027234.1"/>
</dbReference>
<accession>A0A2R3MSQ1</accession>
<dbReference type="GeneID" id="94548691"/>
<dbReference type="SMART" id="SM00465">
    <property type="entry name" value="GIYc"/>
    <property type="match status" value="1"/>
</dbReference>
<evidence type="ECO:0000256" key="1">
    <source>
        <dbReference type="ARBA" id="ARBA00022490"/>
    </source>
</evidence>
<dbReference type="Pfam" id="PF01541">
    <property type="entry name" value="GIY-YIG"/>
    <property type="match status" value="1"/>
</dbReference>
<organism evidence="8 9">
    <name type="scientific">Prevotella heparinolytica</name>
    <dbReference type="NCBI Taxonomy" id="28113"/>
    <lineage>
        <taxon>Bacteria</taxon>
        <taxon>Pseudomonadati</taxon>
        <taxon>Bacteroidota</taxon>
        <taxon>Bacteroidia</taxon>
        <taxon>Bacteroidales</taxon>
        <taxon>Bacteroidaceae</taxon>
        <taxon>Bacteroides</taxon>
    </lineage>
</organism>